<feature type="region of interest" description="Disordered" evidence="1">
    <location>
        <begin position="94"/>
        <end position="135"/>
    </location>
</feature>
<name>A0A5A9NRF8_9TELE</name>
<gene>
    <name evidence="2" type="ORF">E1301_Tti021241</name>
</gene>
<feature type="compositionally biased region" description="Polar residues" evidence="1">
    <location>
        <begin position="117"/>
        <end position="129"/>
    </location>
</feature>
<keyword evidence="3" id="KW-1185">Reference proteome</keyword>
<evidence type="ECO:0000313" key="3">
    <source>
        <dbReference type="Proteomes" id="UP000324632"/>
    </source>
</evidence>
<organism evidence="2 3">
    <name type="scientific">Triplophysa tibetana</name>
    <dbReference type="NCBI Taxonomy" id="1572043"/>
    <lineage>
        <taxon>Eukaryota</taxon>
        <taxon>Metazoa</taxon>
        <taxon>Chordata</taxon>
        <taxon>Craniata</taxon>
        <taxon>Vertebrata</taxon>
        <taxon>Euteleostomi</taxon>
        <taxon>Actinopterygii</taxon>
        <taxon>Neopterygii</taxon>
        <taxon>Teleostei</taxon>
        <taxon>Ostariophysi</taxon>
        <taxon>Cypriniformes</taxon>
        <taxon>Nemacheilidae</taxon>
        <taxon>Triplophysa</taxon>
    </lineage>
</organism>
<dbReference type="Proteomes" id="UP000324632">
    <property type="component" value="Chromosome 14"/>
</dbReference>
<dbReference type="EMBL" id="SOYY01000014">
    <property type="protein sequence ID" value="KAA0712552.1"/>
    <property type="molecule type" value="Genomic_DNA"/>
</dbReference>
<evidence type="ECO:0000256" key="1">
    <source>
        <dbReference type="SAM" id="MobiDB-lite"/>
    </source>
</evidence>
<comment type="caution">
    <text evidence="2">The sequence shown here is derived from an EMBL/GenBank/DDBJ whole genome shotgun (WGS) entry which is preliminary data.</text>
</comment>
<accession>A0A5A9NRF8</accession>
<protein>
    <submittedName>
        <fullName evidence="2">Uncharacterized protein</fullName>
    </submittedName>
</protein>
<feature type="compositionally biased region" description="Basic and acidic residues" evidence="1">
    <location>
        <begin position="9"/>
        <end position="21"/>
    </location>
</feature>
<evidence type="ECO:0000313" key="2">
    <source>
        <dbReference type="EMBL" id="KAA0712552.1"/>
    </source>
</evidence>
<dbReference type="AlphaFoldDB" id="A0A5A9NRF8"/>
<sequence length="344" mass="37769">MFFSVNNEDPWHIESIEESRQQHPIQAEDATQEESSVPVRLSSRLASKSPSLPSINDWPLPKILETLFKRNVPVPTGATHEDLSILFCENADMSSTESLIPPPSSSKKNTQKRKNSEPTPTQAEANVTPKQAAGPAGLARTIHSMVQSNHPMLTALSSIQSLLSNMNSRIKTLESGSKTHNLADLRFHGPSTSQFTSARLLQPSDPEQDDDVMPTAVPRRTMGSAVPVSTGSPFFSPASRFNQRLDWSVVDLAFISRHFTGHQALSSSICGSHSHTSNLCPKTVSLQPPGQSPQPGDYKLLQGWSSKISLPKTNPLSEKGEKDMLFPAPQALRNHPNRCFVNYY</sequence>
<proteinExistence type="predicted"/>
<reference evidence="2 3" key="1">
    <citation type="journal article" date="2019" name="Mol. Ecol. Resour.">
        <title>Chromosome-level genome assembly of Triplophysa tibetana, a fish adapted to the harsh high-altitude environment of the Tibetan Plateau.</title>
        <authorList>
            <person name="Yang X."/>
            <person name="Liu H."/>
            <person name="Ma Z."/>
            <person name="Zou Y."/>
            <person name="Zou M."/>
            <person name="Mao Y."/>
            <person name="Li X."/>
            <person name="Wang H."/>
            <person name="Chen T."/>
            <person name="Wang W."/>
            <person name="Yang R."/>
        </authorList>
    </citation>
    <scope>NUCLEOTIDE SEQUENCE [LARGE SCALE GENOMIC DNA]</scope>
    <source>
        <strain evidence="2">TTIB1903HZAU</strain>
        <tissue evidence="2">Muscle</tissue>
    </source>
</reference>
<feature type="region of interest" description="Disordered" evidence="1">
    <location>
        <begin position="1"/>
        <end position="51"/>
    </location>
</feature>